<organism evidence="2 3">
    <name type="scientific">Escherichia coli</name>
    <dbReference type="NCBI Taxonomy" id="562"/>
    <lineage>
        <taxon>Bacteria</taxon>
        <taxon>Pseudomonadati</taxon>
        <taxon>Pseudomonadota</taxon>
        <taxon>Gammaproteobacteria</taxon>
        <taxon>Enterobacterales</taxon>
        <taxon>Enterobacteriaceae</taxon>
        <taxon>Escherichia</taxon>
    </lineage>
</organism>
<evidence type="ECO:0000313" key="3">
    <source>
        <dbReference type="Proteomes" id="UP000254088"/>
    </source>
</evidence>
<reference evidence="2 3" key="1">
    <citation type="submission" date="2018-06" db="EMBL/GenBank/DDBJ databases">
        <authorList>
            <consortium name="Pathogen Informatics"/>
            <person name="Doyle S."/>
        </authorList>
    </citation>
    <scope>NUCLEOTIDE SEQUENCE [LARGE SCALE GENOMIC DNA]</scope>
    <source>
        <strain evidence="2 3">NCTC10429</strain>
    </source>
</reference>
<gene>
    <name evidence="2" type="ORF">NCTC10429_06351</name>
</gene>
<accession>A0A377E8D8</accession>
<evidence type="ECO:0000313" key="2">
    <source>
        <dbReference type="EMBL" id="STM59695.1"/>
    </source>
</evidence>
<evidence type="ECO:0000256" key="1">
    <source>
        <dbReference type="SAM" id="Phobius"/>
    </source>
</evidence>
<dbReference type="AlphaFoldDB" id="A0A377E8D8"/>
<proteinExistence type="predicted"/>
<keyword evidence="1" id="KW-0812">Transmembrane</keyword>
<keyword evidence="1" id="KW-1133">Transmembrane helix</keyword>
<keyword evidence="1" id="KW-0472">Membrane</keyword>
<protein>
    <submittedName>
        <fullName evidence="2">Formate dehydrogenase H</fullName>
    </submittedName>
</protein>
<sequence>MPTVLSRMAMQLKKTAWDNSRLHGFGMLIISGNPGDRRLLSQLVFLRHCQPYLTLITRRVIQRANINLAFVGIIYTALFALYAMLFWLAFF</sequence>
<dbReference type="EMBL" id="UGEX01000004">
    <property type="protein sequence ID" value="STM59695.1"/>
    <property type="molecule type" value="Genomic_DNA"/>
</dbReference>
<name>A0A377E8D8_ECOLX</name>
<feature type="transmembrane region" description="Helical" evidence="1">
    <location>
        <begin position="68"/>
        <end position="90"/>
    </location>
</feature>
<dbReference type="Proteomes" id="UP000254088">
    <property type="component" value="Unassembled WGS sequence"/>
</dbReference>